<organism evidence="5 6">
    <name type="scientific">Eufriesea mexicana</name>
    <dbReference type="NCBI Taxonomy" id="516756"/>
    <lineage>
        <taxon>Eukaryota</taxon>
        <taxon>Metazoa</taxon>
        <taxon>Ecdysozoa</taxon>
        <taxon>Arthropoda</taxon>
        <taxon>Hexapoda</taxon>
        <taxon>Insecta</taxon>
        <taxon>Pterygota</taxon>
        <taxon>Neoptera</taxon>
        <taxon>Endopterygota</taxon>
        <taxon>Hymenoptera</taxon>
        <taxon>Apocrita</taxon>
        <taxon>Aculeata</taxon>
        <taxon>Apoidea</taxon>
        <taxon>Anthophila</taxon>
        <taxon>Apidae</taxon>
        <taxon>Eufriesea</taxon>
    </lineage>
</organism>
<protein>
    <submittedName>
        <fullName evidence="5">Esterase FE4</fullName>
    </submittedName>
</protein>
<dbReference type="Proteomes" id="UP000250275">
    <property type="component" value="Unassembled WGS sequence"/>
</dbReference>
<keyword evidence="6" id="KW-1185">Reference proteome</keyword>
<dbReference type="InterPro" id="IPR051093">
    <property type="entry name" value="Neuroligin/BSAL"/>
</dbReference>
<accession>A0A310SMF3</accession>
<dbReference type="InterPro" id="IPR002018">
    <property type="entry name" value="CarbesteraseB"/>
</dbReference>
<evidence type="ECO:0000256" key="1">
    <source>
        <dbReference type="ARBA" id="ARBA00005964"/>
    </source>
</evidence>
<feature type="domain" description="Carboxylesterase type B" evidence="4">
    <location>
        <begin position="55"/>
        <end position="588"/>
    </location>
</feature>
<dbReference type="PROSITE" id="PS00941">
    <property type="entry name" value="CARBOXYLESTERASE_B_2"/>
    <property type="match status" value="1"/>
</dbReference>
<gene>
    <name evidence="5" type="ORF">WN48_04133</name>
</gene>
<evidence type="ECO:0000256" key="3">
    <source>
        <dbReference type="ARBA" id="ARBA00023180"/>
    </source>
</evidence>
<evidence type="ECO:0000259" key="4">
    <source>
        <dbReference type="Pfam" id="PF00135"/>
    </source>
</evidence>
<reference evidence="5 6" key="1">
    <citation type="submission" date="2015-07" db="EMBL/GenBank/DDBJ databases">
        <title>The genome of Eufriesea mexicana.</title>
        <authorList>
            <person name="Pan H."/>
            <person name="Kapheim K."/>
        </authorList>
    </citation>
    <scope>NUCLEOTIDE SEQUENCE [LARGE SCALE GENOMIC DNA]</scope>
    <source>
        <strain evidence="5">0111107269</strain>
        <tissue evidence="5">Whole body</tissue>
    </source>
</reference>
<comment type="similarity">
    <text evidence="1">Belongs to the type-B carboxylesterase/lipase family.</text>
</comment>
<sequence length="681" mass="75857">MYRRISIIFIILFYILTIINSHSLKRQKRIIGGGPAALPPVDDPVVYVTRSDRQARIYGTRDPNKGFYVFRGIRFALPPVGLHRFQRPIPFHLEGEINATKWGPPCPQPNSINGKGIVGSEDCLFLNVFTPMLPDVNDGYPVLVWIHGGGFRRGSACQYEMRNLIKKKVVVVSIQYRLGSLGFLSMGTKDLPGNNGIFDMTLAVNWVKDYIKYFGGNPKQIIAFGHGTGASSAFMLTLSKLSRNIFGGLVAMSGSILSHFAIDKDPSSTAQYIASKNGCPTDNTVEMVRCLQQIPVNRLIEADSNLETARSAIQGFISSLSTLLGPGPVIEGDDDARFLPNLISNTPEDSLQFEDFPAIPLLMGVMGNELGGAIFGDYRAEVENKLRTIPNYLKEYLIPNLQNTIPNFNNRSRFIPEAFSKYFNDFNTRNNTAHIAKVAEAIGDSVYNVPAFLTINHWAKKTQAFLYSFDHKGSRNCGKSFLAGLPATKSRNVSNGITSHGDDLGYIFNENTITGEPVQCTEELNKENESVEDIFTNLIVEFARNAKSNISSSQNSSLFTNLLPRFSTATNSFISITSKPHIMKQFRYCEMALWTGLTERLQSTMCEFLKTTVDVVKKATQNVMDTIDNRIKIPKESVIGLISNHTTLKDITKINANGSIKNRKFEKVDSIFRKSFQRPNI</sequence>
<proteinExistence type="inferred from homology"/>
<dbReference type="InterPro" id="IPR019819">
    <property type="entry name" value="Carboxylesterase_B_CS"/>
</dbReference>
<dbReference type="Pfam" id="PF00135">
    <property type="entry name" value="COesterase"/>
    <property type="match status" value="1"/>
</dbReference>
<dbReference type="InterPro" id="IPR029058">
    <property type="entry name" value="AB_hydrolase_fold"/>
</dbReference>
<name>A0A310SMF3_9HYME</name>
<dbReference type="AlphaFoldDB" id="A0A310SMF3"/>
<dbReference type="EMBL" id="KQ762360">
    <property type="protein sequence ID" value="OAD55926.1"/>
    <property type="molecule type" value="Genomic_DNA"/>
</dbReference>
<evidence type="ECO:0000313" key="5">
    <source>
        <dbReference type="EMBL" id="OAD55926.1"/>
    </source>
</evidence>
<dbReference type="PANTHER" id="PTHR43903">
    <property type="entry name" value="NEUROLIGIN"/>
    <property type="match status" value="1"/>
</dbReference>
<keyword evidence="2" id="KW-0732">Signal</keyword>
<evidence type="ECO:0000256" key="2">
    <source>
        <dbReference type="ARBA" id="ARBA00022729"/>
    </source>
</evidence>
<dbReference type="Gene3D" id="3.40.50.1820">
    <property type="entry name" value="alpha/beta hydrolase"/>
    <property type="match status" value="1"/>
</dbReference>
<keyword evidence="3" id="KW-0325">Glycoprotein</keyword>
<evidence type="ECO:0000313" key="6">
    <source>
        <dbReference type="Proteomes" id="UP000250275"/>
    </source>
</evidence>
<dbReference type="SUPFAM" id="SSF53474">
    <property type="entry name" value="alpha/beta-Hydrolases"/>
    <property type="match status" value="1"/>
</dbReference>
<dbReference type="OrthoDB" id="408631at2759"/>